<comment type="caution">
    <text evidence="1">The sequence shown here is derived from an EMBL/GenBank/DDBJ whole genome shotgun (WGS) entry which is preliminary data.</text>
</comment>
<name>A0A367YBP0_9ASCO</name>
<evidence type="ECO:0000313" key="1">
    <source>
        <dbReference type="EMBL" id="RCK63019.1"/>
    </source>
</evidence>
<protein>
    <submittedName>
        <fullName evidence="1">Uncharacterized protein</fullName>
    </submittedName>
</protein>
<dbReference type="OrthoDB" id="4081634at2759"/>
<evidence type="ECO:0000313" key="2">
    <source>
        <dbReference type="Proteomes" id="UP000253472"/>
    </source>
</evidence>
<dbReference type="EMBL" id="QLNQ01000024">
    <property type="protein sequence ID" value="RCK63019.1"/>
    <property type="molecule type" value="Genomic_DNA"/>
</dbReference>
<dbReference type="AlphaFoldDB" id="A0A367YBP0"/>
<sequence length="123" mass="14129">MTVTDPSIYSSRQILLLAQLLHSSNISSLAKLKKTNENKLQALIHEWKLHKINGLNGATLNNTDSTIKLNTNNQLIELYGKLLEKYEVSGTEELADTVYFRRIEELEDVIDKDKQLFTRILQE</sequence>
<proteinExistence type="predicted"/>
<organism evidence="1 2">
    <name type="scientific">Candida viswanathii</name>
    <dbReference type="NCBI Taxonomy" id="5486"/>
    <lineage>
        <taxon>Eukaryota</taxon>
        <taxon>Fungi</taxon>
        <taxon>Dikarya</taxon>
        <taxon>Ascomycota</taxon>
        <taxon>Saccharomycotina</taxon>
        <taxon>Pichiomycetes</taxon>
        <taxon>Debaryomycetaceae</taxon>
        <taxon>Candida/Lodderomyces clade</taxon>
        <taxon>Candida</taxon>
    </lineage>
</organism>
<gene>
    <name evidence="1" type="ORF">Cantr_09846</name>
</gene>
<reference evidence="1 2" key="1">
    <citation type="submission" date="2018-06" db="EMBL/GenBank/DDBJ databases">
        <title>Whole genome sequencing of Candida tropicalis (genome annotated by CSBL at Korea University).</title>
        <authorList>
            <person name="Ahn J."/>
        </authorList>
    </citation>
    <scope>NUCLEOTIDE SEQUENCE [LARGE SCALE GENOMIC DNA]</scope>
    <source>
        <strain evidence="1 2">ATCC 20962</strain>
    </source>
</reference>
<dbReference type="Proteomes" id="UP000253472">
    <property type="component" value="Unassembled WGS sequence"/>
</dbReference>
<accession>A0A367YBP0</accession>
<keyword evidence="2" id="KW-1185">Reference proteome</keyword>